<organism evidence="1 2">
    <name type="scientific">Microcystis viridis FACHB-1342</name>
    <dbReference type="NCBI Taxonomy" id="2692900"/>
    <lineage>
        <taxon>Bacteria</taxon>
        <taxon>Bacillati</taxon>
        <taxon>Cyanobacteriota</taxon>
        <taxon>Cyanophyceae</taxon>
        <taxon>Oscillatoriophycideae</taxon>
        <taxon>Chroococcales</taxon>
        <taxon>Microcystaceae</taxon>
        <taxon>Microcystis</taxon>
    </lineage>
</organism>
<dbReference type="Proteomes" id="UP000648873">
    <property type="component" value="Unassembled WGS sequence"/>
</dbReference>
<evidence type="ECO:0000313" key="1">
    <source>
        <dbReference type="EMBL" id="MBD2602544.1"/>
    </source>
</evidence>
<dbReference type="EMBL" id="JACJSV010000088">
    <property type="protein sequence ID" value="MBD2602544.1"/>
    <property type="molecule type" value="Genomic_DNA"/>
</dbReference>
<proteinExistence type="predicted"/>
<accession>A0ABR8GHL4</accession>
<sequence length="49" mass="5661">MVIAPEPTIIDQQINGILTYEGDRLLPDWGKIEGENRPITLRIFLVYTF</sequence>
<dbReference type="RefSeq" id="WP_002734390.1">
    <property type="nucleotide sequence ID" value="NZ_JACJSV010000088.1"/>
</dbReference>
<keyword evidence="2" id="KW-1185">Reference proteome</keyword>
<name>A0ABR8GHL4_MICVR</name>
<gene>
    <name evidence="1" type="ORF">H6G40_20555</name>
</gene>
<protein>
    <submittedName>
        <fullName evidence="1">Uncharacterized protein</fullName>
    </submittedName>
</protein>
<comment type="caution">
    <text evidence="1">The sequence shown here is derived from an EMBL/GenBank/DDBJ whole genome shotgun (WGS) entry which is preliminary data.</text>
</comment>
<reference evidence="1 2" key="1">
    <citation type="journal article" date="2020" name="ISME J.">
        <title>Comparative genomics reveals insights into cyanobacterial evolution and habitat adaptation.</title>
        <authorList>
            <person name="Chen M.Y."/>
            <person name="Teng W.K."/>
            <person name="Zhao L."/>
            <person name="Hu C.X."/>
            <person name="Zhou Y.K."/>
            <person name="Han B.P."/>
            <person name="Song L.R."/>
            <person name="Shu W.S."/>
        </authorList>
    </citation>
    <scope>NUCLEOTIDE SEQUENCE [LARGE SCALE GENOMIC DNA]</scope>
    <source>
        <strain evidence="1 2">FACHB-1342</strain>
    </source>
</reference>
<evidence type="ECO:0000313" key="2">
    <source>
        <dbReference type="Proteomes" id="UP000648873"/>
    </source>
</evidence>